<proteinExistence type="predicted"/>
<accession>A0A917REB9</accession>
<sequence length="58" mass="6316">MRSAAANRDAKTAGPVARRLRDLLMPAALWLFYERGTSWLYTHDVTAGWRQAPAGGGG</sequence>
<dbReference type="Proteomes" id="UP000645217">
    <property type="component" value="Unassembled WGS sequence"/>
</dbReference>
<evidence type="ECO:0000313" key="2">
    <source>
        <dbReference type="Proteomes" id="UP000645217"/>
    </source>
</evidence>
<reference evidence="1" key="2">
    <citation type="submission" date="2020-09" db="EMBL/GenBank/DDBJ databases">
        <authorList>
            <person name="Sun Q."/>
            <person name="Ohkuma M."/>
        </authorList>
    </citation>
    <scope>NUCLEOTIDE SEQUENCE</scope>
    <source>
        <strain evidence="1">JCM 13064</strain>
    </source>
</reference>
<gene>
    <name evidence="1" type="ORF">GCM10007964_50210</name>
</gene>
<dbReference type="EMBL" id="BMNT01000029">
    <property type="protein sequence ID" value="GGL02066.1"/>
    <property type="molecule type" value="Genomic_DNA"/>
</dbReference>
<dbReference type="AlphaFoldDB" id="A0A917REB9"/>
<protein>
    <submittedName>
        <fullName evidence="1">Uncharacterized protein</fullName>
    </submittedName>
</protein>
<comment type="caution">
    <text evidence="1">The sequence shown here is derived from an EMBL/GenBank/DDBJ whole genome shotgun (WGS) entry which is preliminary data.</text>
</comment>
<reference evidence="1" key="1">
    <citation type="journal article" date="2014" name="Int. J. Syst. Evol. Microbiol.">
        <title>Complete genome sequence of Corynebacterium casei LMG S-19264T (=DSM 44701T), isolated from a smear-ripened cheese.</title>
        <authorList>
            <consortium name="US DOE Joint Genome Institute (JGI-PGF)"/>
            <person name="Walter F."/>
            <person name="Albersmeier A."/>
            <person name="Kalinowski J."/>
            <person name="Ruckert C."/>
        </authorList>
    </citation>
    <scope>NUCLEOTIDE SEQUENCE</scope>
    <source>
        <strain evidence="1">JCM 13064</strain>
    </source>
</reference>
<organism evidence="1 2">
    <name type="scientific">Sphaerisporangium melleum</name>
    <dbReference type="NCBI Taxonomy" id="321316"/>
    <lineage>
        <taxon>Bacteria</taxon>
        <taxon>Bacillati</taxon>
        <taxon>Actinomycetota</taxon>
        <taxon>Actinomycetes</taxon>
        <taxon>Streptosporangiales</taxon>
        <taxon>Streptosporangiaceae</taxon>
        <taxon>Sphaerisporangium</taxon>
    </lineage>
</organism>
<keyword evidence="2" id="KW-1185">Reference proteome</keyword>
<name>A0A917REB9_9ACTN</name>
<evidence type="ECO:0000313" key="1">
    <source>
        <dbReference type="EMBL" id="GGL02066.1"/>
    </source>
</evidence>